<reference evidence="4" key="1">
    <citation type="submission" date="2016-06" db="UniProtKB">
        <authorList>
            <consortium name="WormBaseParasite"/>
        </authorList>
    </citation>
    <scope>IDENTIFICATION</scope>
</reference>
<dbReference type="AlphaFoldDB" id="A0A183HB20"/>
<dbReference type="Proteomes" id="UP000267606">
    <property type="component" value="Unassembled WGS sequence"/>
</dbReference>
<accession>A0A183HB20</accession>
<keyword evidence="3" id="KW-1185">Reference proteome</keyword>
<dbReference type="EMBL" id="UZAJ01003680">
    <property type="protein sequence ID" value="VDO40729.1"/>
    <property type="molecule type" value="Genomic_DNA"/>
</dbReference>
<gene>
    <name evidence="2" type="ORF">OFLC_LOCUS4685</name>
</gene>
<protein>
    <submittedName>
        <fullName evidence="2 4">Uncharacterized protein</fullName>
    </submittedName>
</protein>
<sequence length="86" mass="9589">MYPLGGSRRQGKGGELDRDGSLGWSLVTGMTKLNRTGRRASRQCSALHFLPFENQKQKQPLSFKNPLSLILSAPFSIIANFVQILR</sequence>
<evidence type="ECO:0000313" key="3">
    <source>
        <dbReference type="Proteomes" id="UP000267606"/>
    </source>
</evidence>
<evidence type="ECO:0000256" key="1">
    <source>
        <dbReference type="SAM" id="MobiDB-lite"/>
    </source>
</evidence>
<dbReference type="WBParaSite" id="OFLC_0000468101-mRNA-1">
    <property type="protein sequence ID" value="OFLC_0000468101-mRNA-1"/>
    <property type="gene ID" value="OFLC_0000468101"/>
</dbReference>
<reference evidence="2 3" key="2">
    <citation type="submission" date="2018-11" db="EMBL/GenBank/DDBJ databases">
        <authorList>
            <consortium name="Pathogen Informatics"/>
        </authorList>
    </citation>
    <scope>NUCLEOTIDE SEQUENCE [LARGE SCALE GENOMIC DNA]</scope>
</reference>
<name>A0A183HB20_9BILA</name>
<proteinExistence type="predicted"/>
<organism evidence="4">
    <name type="scientific">Onchocerca flexuosa</name>
    <dbReference type="NCBI Taxonomy" id="387005"/>
    <lineage>
        <taxon>Eukaryota</taxon>
        <taxon>Metazoa</taxon>
        <taxon>Ecdysozoa</taxon>
        <taxon>Nematoda</taxon>
        <taxon>Chromadorea</taxon>
        <taxon>Rhabditida</taxon>
        <taxon>Spirurina</taxon>
        <taxon>Spiruromorpha</taxon>
        <taxon>Filarioidea</taxon>
        <taxon>Onchocercidae</taxon>
        <taxon>Onchocerca</taxon>
    </lineage>
</organism>
<evidence type="ECO:0000313" key="2">
    <source>
        <dbReference type="EMBL" id="VDO40729.1"/>
    </source>
</evidence>
<evidence type="ECO:0000313" key="4">
    <source>
        <dbReference type="WBParaSite" id="OFLC_0000468101-mRNA-1"/>
    </source>
</evidence>
<feature type="region of interest" description="Disordered" evidence="1">
    <location>
        <begin position="1"/>
        <end position="21"/>
    </location>
</feature>